<dbReference type="Gene3D" id="1.50.10.20">
    <property type="match status" value="1"/>
</dbReference>
<dbReference type="GeneID" id="25560473"/>
<sequence>MKVVGAQLVAALVVLCAVCTPVIQAVTFSQAVSGLATFQSEDGGFWNNDSEASSVKTTSAALFLASLYGTLSTIDSPLAASYLEAASVNGGYAANEVTNVADVVSTFHALRAYQHMGASVPQPDAVADFLASLLDQETGLFAATAGAKGDVVSTAYVFASLDILSRLDIVEPMKDSLKSYLEESLATSAKGVYFNFGASDTVSMEDIHAGILLGSFVDFPFEAYKSGLVDVIASLQNPNPNLGLVGGFLAAGVPGASATIQASFLAAESLKIMDADVAESVYLPALLKACRSRASGLADAAASHAIVALTGSFEAFVATRVGFNALNAAPNGDSMIQGTQFQPFVTVTAADGVPVNGLEVEIYVTLPGAARAVHELAYSAVSAAYTGHDTIDTAGLLGQASLEFSVSKHVAGIGQIAWAGSESASIGYGLEVTGAVTYGASDVAEGESVGDGVAFDYQLRLFNVTHEDLRVGDFAVAFQLRDASGVAVASLAYDGASASGDDAVAFATELSGVAVPTGALEAVFEVADGAGLVHTSAVKSYKYVSSMVASSVTVNGIAASAASAVHKLALGDVLTVAMEPAAMPDMRTLVHFDHSSAAAARTFVFQLTTEDGAVVASVEGTPSSGSSGSNVKVAFELEIPTSLSLVGTHLVKFAYVDAAGNAVELDNYDSAEAALWEDASPLSVAVPVHLEMSSAEGAPTKKDFYYGNVVEFEFTVVDTLSGKSLSAADVASAVADDAVAPGMYLVISHDDAVRAGRRFVSVRERATARDAADGFAISWTINPNAVQGDGILEVAAYDAAGTQLPVYKPNSENKVEYPIVIGGEIKVTSEPYSFDAERRDTTVFVSEFSLGCQGKKLANAQLRCSVFKVVDGAKAELFQVPVALGASNDAYQVSFAVPTPDAAGDYELAFYREVDRVRAAEQADHAARAAARAGTDFDPASIPAVEPMFSIAVNHAGSSPFQLPVRTEFVAFVIASAIFALIASRRHNM</sequence>
<evidence type="ECO:0000256" key="1">
    <source>
        <dbReference type="SAM" id="SignalP"/>
    </source>
</evidence>
<evidence type="ECO:0000313" key="2">
    <source>
        <dbReference type="EMBL" id="KNC50519.1"/>
    </source>
</evidence>
<feature type="signal peptide" evidence="1">
    <location>
        <begin position="1"/>
        <end position="25"/>
    </location>
</feature>
<dbReference type="OMA" id="MEDIHAG"/>
<keyword evidence="1" id="KW-0732">Signal</keyword>
<name>A0A0L0DDZ8_THETB</name>
<dbReference type="GO" id="GO:0016020">
    <property type="term" value="C:membrane"/>
    <property type="evidence" value="ECO:0007669"/>
    <property type="project" value="InterPro"/>
</dbReference>
<protein>
    <submittedName>
        <fullName evidence="2">Uncharacterized protein</fullName>
    </submittedName>
</protein>
<evidence type="ECO:0000313" key="3">
    <source>
        <dbReference type="Proteomes" id="UP000054408"/>
    </source>
</evidence>
<accession>A0A0L0DDZ8</accession>
<dbReference type="InterPro" id="IPR008930">
    <property type="entry name" value="Terpenoid_cyclase/PrenylTrfase"/>
</dbReference>
<dbReference type="EMBL" id="GL349435">
    <property type="protein sequence ID" value="KNC50519.1"/>
    <property type="molecule type" value="Genomic_DNA"/>
</dbReference>
<dbReference type="Proteomes" id="UP000054408">
    <property type="component" value="Unassembled WGS sequence"/>
</dbReference>
<reference evidence="2 3" key="1">
    <citation type="submission" date="2010-05" db="EMBL/GenBank/DDBJ databases">
        <title>The Genome Sequence of Thecamonas trahens ATCC 50062.</title>
        <authorList>
            <consortium name="The Broad Institute Genome Sequencing Platform"/>
            <person name="Russ C."/>
            <person name="Cuomo C."/>
            <person name="Shea T."/>
            <person name="Young S.K."/>
            <person name="Zeng Q."/>
            <person name="Koehrsen M."/>
            <person name="Haas B."/>
            <person name="Borodovsky M."/>
            <person name="Guigo R."/>
            <person name="Alvarado L."/>
            <person name="Berlin A."/>
            <person name="Bochicchio J."/>
            <person name="Borenstein D."/>
            <person name="Chapman S."/>
            <person name="Chen Z."/>
            <person name="Freedman E."/>
            <person name="Gellesch M."/>
            <person name="Goldberg J."/>
            <person name="Griggs A."/>
            <person name="Gujja S."/>
            <person name="Heilman E."/>
            <person name="Heiman D."/>
            <person name="Hepburn T."/>
            <person name="Howarth C."/>
            <person name="Jen D."/>
            <person name="Larson L."/>
            <person name="Mehta T."/>
            <person name="Park D."/>
            <person name="Pearson M."/>
            <person name="Roberts A."/>
            <person name="Saif S."/>
            <person name="Shenoy N."/>
            <person name="Sisk P."/>
            <person name="Stolte C."/>
            <person name="Sykes S."/>
            <person name="Thomson T."/>
            <person name="Walk T."/>
            <person name="White J."/>
            <person name="Yandava C."/>
            <person name="Burger G."/>
            <person name="Gray M.W."/>
            <person name="Holland P.W.H."/>
            <person name="King N."/>
            <person name="Lang F.B.F."/>
            <person name="Roger A.J."/>
            <person name="Ruiz-Trillo I."/>
            <person name="Lander E."/>
            <person name="Nusbaum C."/>
        </authorList>
    </citation>
    <scope>NUCLEOTIDE SEQUENCE [LARGE SCALE GENOMIC DNA]</scope>
    <source>
        <strain evidence="2 3">ATCC 50062</strain>
    </source>
</reference>
<dbReference type="Pfam" id="PF05404">
    <property type="entry name" value="TRAP-delta"/>
    <property type="match status" value="1"/>
</dbReference>
<proteinExistence type="predicted"/>
<organism evidence="2 3">
    <name type="scientific">Thecamonas trahens ATCC 50062</name>
    <dbReference type="NCBI Taxonomy" id="461836"/>
    <lineage>
        <taxon>Eukaryota</taxon>
        <taxon>Apusozoa</taxon>
        <taxon>Apusomonadida</taxon>
        <taxon>Apusomonadidae</taxon>
        <taxon>Thecamonas</taxon>
    </lineage>
</organism>
<dbReference type="eggNOG" id="ENOG502SQKE">
    <property type="taxonomic scope" value="Eukaryota"/>
</dbReference>
<dbReference type="SUPFAM" id="SSF48239">
    <property type="entry name" value="Terpenoid cyclases/Protein prenyltransferases"/>
    <property type="match status" value="1"/>
</dbReference>
<keyword evidence="3" id="KW-1185">Reference proteome</keyword>
<dbReference type="OrthoDB" id="10055808at2759"/>
<gene>
    <name evidence="2" type="ORF">AMSG_00680</name>
</gene>
<dbReference type="GO" id="GO:0005783">
    <property type="term" value="C:endoplasmic reticulum"/>
    <property type="evidence" value="ECO:0007669"/>
    <property type="project" value="InterPro"/>
</dbReference>
<dbReference type="RefSeq" id="XP_013762411.1">
    <property type="nucleotide sequence ID" value="XM_013906957.1"/>
</dbReference>
<dbReference type="AlphaFoldDB" id="A0A0L0DDZ8"/>
<dbReference type="InterPro" id="IPR008855">
    <property type="entry name" value="TRAP-delta"/>
</dbReference>
<feature type="chain" id="PRO_5005537493" evidence="1">
    <location>
        <begin position="26"/>
        <end position="989"/>
    </location>
</feature>